<accession>A0ABS3JNL2</accession>
<protein>
    <recommendedName>
        <fullName evidence="4">Lipoprotein</fullName>
    </recommendedName>
</protein>
<dbReference type="RefSeq" id="WP_207331542.1">
    <property type="nucleotide sequence ID" value="NZ_JAFMYW010000008.1"/>
</dbReference>
<feature type="signal peptide" evidence="1">
    <location>
        <begin position="1"/>
        <end position="24"/>
    </location>
</feature>
<name>A0ABS3JNL2_9BACT</name>
<comment type="caution">
    <text evidence="2">The sequence shown here is derived from an EMBL/GenBank/DDBJ whole genome shotgun (WGS) entry which is preliminary data.</text>
</comment>
<gene>
    <name evidence="2" type="ORF">J2I46_23610</name>
</gene>
<feature type="chain" id="PRO_5046153953" description="Lipoprotein" evidence="1">
    <location>
        <begin position="25"/>
        <end position="132"/>
    </location>
</feature>
<evidence type="ECO:0000313" key="2">
    <source>
        <dbReference type="EMBL" id="MBO0951591.1"/>
    </source>
</evidence>
<keyword evidence="3" id="KW-1185">Reference proteome</keyword>
<evidence type="ECO:0000256" key="1">
    <source>
        <dbReference type="SAM" id="SignalP"/>
    </source>
</evidence>
<sequence>MKKLLIVALLAVSATCQNQSTVLAEQPIVEINARVVGDQLPVDGCGAHLWLNFTSPSSDSRTFQRLPTDATRSLMDNIIKAEAASQPTGTLWMGSKDVLIRYRETGQTATLLCGWNAKQELKTIELLDIKAR</sequence>
<evidence type="ECO:0008006" key="4">
    <source>
        <dbReference type="Google" id="ProtNLM"/>
    </source>
</evidence>
<dbReference type="Proteomes" id="UP000664628">
    <property type="component" value="Unassembled WGS sequence"/>
</dbReference>
<reference evidence="2 3" key="1">
    <citation type="submission" date="2021-03" db="EMBL/GenBank/DDBJ databases">
        <title>Fibrella sp. HMF5405 genome sequencing and assembly.</title>
        <authorList>
            <person name="Kang H."/>
            <person name="Kim H."/>
            <person name="Bae S."/>
            <person name="Joh K."/>
        </authorList>
    </citation>
    <scope>NUCLEOTIDE SEQUENCE [LARGE SCALE GENOMIC DNA]</scope>
    <source>
        <strain evidence="2 3">HMF5405</strain>
    </source>
</reference>
<dbReference type="EMBL" id="JAFMYW010000008">
    <property type="protein sequence ID" value="MBO0951591.1"/>
    <property type="molecule type" value="Genomic_DNA"/>
</dbReference>
<proteinExistence type="predicted"/>
<evidence type="ECO:0000313" key="3">
    <source>
        <dbReference type="Proteomes" id="UP000664628"/>
    </source>
</evidence>
<keyword evidence="1" id="KW-0732">Signal</keyword>
<organism evidence="2 3">
    <name type="scientific">Fibrella forsythiae</name>
    <dbReference type="NCBI Taxonomy" id="2817061"/>
    <lineage>
        <taxon>Bacteria</taxon>
        <taxon>Pseudomonadati</taxon>
        <taxon>Bacteroidota</taxon>
        <taxon>Cytophagia</taxon>
        <taxon>Cytophagales</taxon>
        <taxon>Spirosomataceae</taxon>
        <taxon>Fibrella</taxon>
    </lineage>
</organism>